<name>A0AAD9PSF6_ACRCE</name>
<comment type="caution">
    <text evidence="2">The sequence shown here is derived from an EMBL/GenBank/DDBJ whole genome shotgun (WGS) entry which is preliminary data.</text>
</comment>
<dbReference type="PANTHER" id="PTHR47331:SF5">
    <property type="entry name" value="RIBONUCLEASE H"/>
    <property type="match status" value="1"/>
</dbReference>
<feature type="non-terminal residue" evidence="2">
    <location>
        <position position="321"/>
    </location>
</feature>
<reference evidence="2" key="2">
    <citation type="journal article" date="2023" name="Science">
        <title>Genomic signatures of disease resistance in endangered staghorn corals.</title>
        <authorList>
            <person name="Vollmer S.V."/>
            <person name="Selwyn J.D."/>
            <person name="Despard B.A."/>
            <person name="Roesel C.L."/>
        </authorList>
    </citation>
    <scope>NUCLEOTIDE SEQUENCE</scope>
    <source>
        <strain evidence="2">K2</strain>
    </source>
</reference>
<dbReference type="EMBL" id="JARQWQ010000153">
    <property type="protein sequence ID" value="KAK2548187.1"/>
    <property type="molecule type" value="Genomic_DNA"/>
</dbReference>
<organism evidence="2 3">
    <name type="scientific">Acropora cervicornis</name>
    <name type="common">Staghorn coral</name>
    <dbReference type="NCBI Taxonomy" id="6130"/>
    <lineage>
        <taxon>Eukaryota</taxon>
        <taxon>Metazoa</taxon>
        <taxon>Cnidaria</taxon>
        <taxon>Anthozoa</taxon>
        <taxon>Hexacorallia</taxon>
        <taxon>Scleractinia</taxon>
        <taxon>Astrocoeniina</taxon>
        <taxon>Acroporidae</taxon>
        <taxon>Acropora</taxon>
    </lineage>
</organism>
<keyword evidence="3" id="KW-1185">Reference proteome</keyword>
<gene>
    <name evidence="2" type="ORF">P5673_031650</name>
</gene>
<proteinExistence type="predicted"/>
<dbReference type="Proteomes" id="UP001249851">
    <property type="component" value="Unassembled WGS sequence"/>
</dbReference>
<dbReference type="AlphaFoldDB" id="A0AAD9PSF6"/>
<feature type="compositionally biased region" description="Basic and acidic residues" evidence="1">
    <location>
        <begin position="72"/>
        <end position="83"/>
    </location>
</feature>
<protein>
    <submittedName>
        <fullName evidence="2">Uncharacterized protein</fullName>
    </submittedName>
</protein>
<evidence type="ECO:0000313" key="2">
    <source>
        <dbReference type="EMBL" id="KAK2548187.1"/>
    </source>
</evidence>
<reference evidence="2" key="1">
    <citation type="journal article" date="2023" name="G3 (Bethesda)">
        <title>Whole genome assembly and annotation of the endangered Caribbean coral Acropora cervicornis.</title>
        <authorList>
            <person name="Selwyn J.D."/>
            <person name="Vollmer S.V."/>
        </authorList>
    </citation>
    <scope>NUCLEOTIDE SEQUENCE</scope>
    <source>
        <strain evidence="2">K2</strain>
    </source>
</reference>
<evidence type="ECO:0000313" key="3">
    <source>
        <dbReference type="Proteomes" id="UP001249851"/>
    </source>
</evidence>
<dbReference type="PANTHER" id="PTHR47331">
    <property type="entry name" value="PHD-TYPE DOMAIN-CONTAINING PROTEIN"/>
    <property type="match status" value="1"/>
</dbReference>
<feature type="region of interest" description="Disordered" evidence="1">
    <location>
        <begin position="72"/>
        <end position="116"/>
    </location>
</feature>
<accession>A0AAD9PSF6</accession>
<sequence>MQSMQYMEELNSPWILQEISSKLPLRSGSRWCREAHDVLRKTNRSVSFHDLVVFVKEEADLAKDPVFSPEALKRERNKMTDKSRGKRVQGANSFVSLSSRTQSSESRRKSNEVEGQNSTQAFFPMCSGSHQPDKCGELCRGEQEVEVGLLIGCNCPKAIKPKEVIVGGGEDPYAVRTLLGWGIIGPVSLSECVERDCEEHAVSSCNRIIVGGVDTGSHGINRTFVLSSQTKEEITPCSVKRIRFLAIATEGITQLENGHYELPLSLRDPDLRLPNKRDLALLRLRFLADERYGNDYVTFMEGIISKGYAERVTIGIPVNQD</sequence>
<evidence type="ECO:0000256" key="1">
    <source>
        <dbReference type="SAM" id="MobiDB-lite"/>
    </source>
</evidence>